<evidence type="ECO:0000256" key="21">
    <source>
        <dbReference type="SAM" id="SignalP"/>
    </source>
</evidence>
<dbReference type="GO" id="GO:0006508">
    <property type="term" value="P:proteolysis"/>
    <property type="evidence" value="ECO:0007669"/>
    <property type="project" value="UniProtKB-KW"/>
</dbReference>
<sequence length="461" mass="49494">MKKILLAVALLSPLTKTSVFAQADYQADSVFIRKIFNTALSEGKSYEMLKTLTQDVGPRLSGSAGAAKAVEYTRDVMKQLQFDNVFLQNVMVPHWVRGAKEQGAIVIGKQKISVPIAALGGSVATAKEGLKARVIEVKTFQELRDLGTEKVKGKIVFFNRPMDPTRLNTFEAYGGAVDQRGAGPSEASKMGAVGCIVRSMTTRLDDIPHTGSMRYASGAPIIPAAAISTNAAELLSKTLKEKPETEFYFKQNCETLPDAPSHNVIGELKGVKTPAEYMVVGGHLDSWDFAQGAHDDGSGCVQSIEAVRLLKVLGYKPNNTLRAVMYINEENGLKGGIAYADSAKSKNEKHVAAIESDRGGFTPLGFGIVGTPAQKAKIMGWQKLFSAYGIHELGVGGGGADIGPLGPQGTVLLGLIPDSQRYFDYHHASNDSFDKVSKRELELGAASMAAMLYLLDKYGVN</sequence>
<dbReference type="GO" id="GO:0005576">
    <property type="term" value="C:extracellular region"/>
    <property type="evidence" value="ECO:0007669"/>
    <property type="project" value="UniProtKB-SubCell"/>
</dbReference>
<keyword evidence="14" id="KW-0333">Golgi apparatus</keyword>
<evidence type="ECO:0000256" key="15">
    <source>
        <dbReference type="ARBA" id="ARBA00023049"/>
    </source>
</evidence>
<gene>
    <name evidence="23" type="ORF">E0F88_13380</name>
</gene>
<dbReference type="PANTHER" id="PTHR12053">
    <property type="entry name" value="PROTEASE FAMILY M28 PLASMA GLUTAMATE CARBOXYPEPTIDASE-RELATED"/>
    <property type="match status" value="1"/>
</dbReference>
<evidence type="ECO:0000256" key="1">
    <source>
        <dbReference type="ARBA" id="ARBA00004240"/>
    </source>
</evidence>
<dbReference type="Proteomes" id="UP000294850">
    <property type="component" value="Unassembled WGS sequence"/>
</dbReference>
<evidence type="ECO:0000256" key="6">
    <source>
        <dbReference type="ARBA" id="ARBA00022525"/>
    </source>
</evidence>
<evidence type="ECO:0000313" key="23">
    <source>
        <dbReference type="EMBL" id="TDE15495.1"/>
    </source>
</evidence>
<evidence type="ECO:0000256" key="5">
    <source>
        <dbReference type="ARBA" id="ARBA00014116"/>
    </source>
</evidence>
<evidence type="ECO:0000256" key="9">
    <source>
        <dbReference type="ARBA" id="ARBA00022723"/>
    </source>
</evidence>
<evidence type="ECO:0000256" key="19">
    <source>
        <dbReference type="ARBA" id="ARBA00025833"/>
    </source>
</evidence>
<evidence type="ECO:0000256" key="10">
    <source>
        <dbReference type="ARBA" id="ARBA00022729"/>
    </source>
</evidence>
<evidence type="ECO:0000256" key="20">
    <source>
        <dbReference type="ARBA" id="ARBA00033328"/>
    </source>
</evidence>
<evidence type="ECO:0000256" key="8">
    <source>
        <dbReference type="ARBA" id="ARBA00022670"/>
    </source>
</evidence>
<feature type="chain" id="PRO_5020515953" description="Carboxypeptidase Q" evidence="21">
    <location>
        <begin position="22"/>
        <end position="461"/>
    </location>
</feature>
<evidence type="ECO:0000256" key="3">
    <source>
        <dbReference type="ARBA" id="ARBA00004555"/>
    </source>
</evidence>
<dbReference type="GO" id="GO:0004180">
    <property type="term" value="F:carboxypeptidase activity"/>
    <property type="evidence" value="ECO:0007669"/>
    <property type="project" value="UniProtKB-KW"/>
</dbReference>
<evidence type="ECO:0000256" key="2">
    <source>
        <dbReference type="ARBA" id="ARBA00004371"/>
    </source>
</evidence>
<evidence type="ECO:0000256" key="16">
    <source>
        <dbReference type="ARBA" id="ARBA00023145"/>
    </source>
</evidence>
<proteinExistence type="predicted"/>
<dbReference type="GO" id="GO:0005764">
    <property type="term" value="C:lysosome"/>
    <property type="evidence" value="ECO:0007669"/>
    <property type="project" value="UniProtKB-SubCell"/>
</dbReference>
<evidence type="ECO:0000256" key="18">
    <source>
        <dbReference type="ARBA" id="ARBA00023228"/>
    </source>
</evidence>
<keyword evidence="6" id="KW-0964">Secreted</keyword>
<dbReference type="SUPFAM" id="SSF53187">
    <property type="entry name" value="Zn-dependent exopeptidases"/>
    <property type="match status" value="1"/>
</dbReference>
<organism evidence="23 24">
    <name type="scientific">Dyadobacter psychrotolerans</name>
    <dbReference type="NCBI Taxonomy" id="2541721"/>
    <lineage>
        <taxon>Bacteria</taxon>
        <taxon>Pseudomonadati</taxon>
        <taxon>Bacteroidota</taxon>
        <taxon>Cytophagia</taxon>
        <taxon>Cytophagales</taxon>
        <taxon>Spirosomataceae</taxon>
        <taxon>Dyadobacter</taxon>
    </lineage>
</organism>
<keyword evidence="11" id="KW-0378">Hydrolase</keyword>
<keyword evidence="12" id="KW-0256">Endoplasmic reticulum</keyword>
<evidence type="ECO:0000256" key="12">
    <source>
        <dbReference type="ARBA" id="ARBA00022824"/>
    </source>
</evidence>
<feature type="domain" description="Peptidase M28" evidence="22">
    <location>
        <begin position="263"/>
        <end position="443"/>
    </location>
</feature>
<evidence type="ECO:0000313" key="24">
    <source>
        <dbReference type="Proteomes" id="UP000294850"/>
    </source>
</evidence>
<name>A0A4R5DW56_9BACT</name>
<protein>
    <recommendedName>
        <fullName evidence="5">Carboxypeptidase Q</fullName>
    </recommendedName>
    <alternativeName>
        <fullName evidence="20">Plasma glutamate carboxypeptidase</fullName>
    </alternativeName>
</protein>
<keyword evidence="24" id="KW-1185">Reference proteome</keyword>
<dbReference type="Gene3D" id="3.50.30.30">
    <property type="match status" value="1"/>
</dbReference>
<comment type="caution">
    <text evidence="23">The sequence shown here is derived from an EMBL/GenBank/DDBJ whole genome shotgun (WGS) entry which is preliminary data.</text>
</comment>
<dbReference type="AlphaFoldDB" id="A0A4R5DW56"/>
<dbReference type="PANTHER" id="PTHR12053:SF3">
    <property type="entry name" value="CARBOXYPEPTIDASE Q"/>
    <property type="match status" value="1"/>
</dbReference>
<dbReference type="GO" id="GO:0070573">
    <property type="term" value="F:metallodipeptidase activity"/>
    <property type="evidence" value="ECO:0007669"/>
    <property type="project" value="InterPro"/>
</dbReference>
<feature type="signal peptide" evidence="21">
    <location>
        <begin position="1"/>
        <end position="21"/>
    </location>
</feature>
<accession>A0A4R5DW56</accession>
<keyword evidence="15" id="KW-0482">Metalloprotease</keyword>
<keyword evidence="7" id="KW-0121">Carboxypeptidase</keyword>
<evidence type="ECO:0000256" key="14">
    <source>
        <dbReference type="ARBA" id="ARBA00023034"/>
    </source>
</evidence>
<dbReference type="OrthoDB" id="9769665at2"/>
<dbReference type="InterPro" id="IPR007484">
    <property type="entry name" value="Peptidase_M28"/>
</dbReference>
<dbReference type="RefSeq" id="WP_131958758.1">
    <property type="nucleotide sequence ID" value="NZ_SMFL01000004.1"/>
</dbReference>
<keyword evidence="16" id="KW-0865">Zymogen</keyword>
<keyword evidence="18" id="KW-0458">Lysosome</keyword>
<evidence type="ECO:0000256" key="4">
    <source>
        <dbReference type="ARBA" id="ARBA00004613"/>
    </source>
</evidence>
<keyword evidence="17" id="KW-0325">Glycoprotein</keyword>
<comment type="subunit">
    <text evidence="19">Homodimer. The monomeric form is inactive while the homodimer is active.</text>
</comment>
<evidence type="ECO:0000256" key="17">
    <source>
        <dbReference type="ARBA" id="ARBA00023180"/>
    </source>
</evidence>
<keyword evidence="9" id="KW-0479">Metal-binding</keyword>
<dbReference type="Pfam" id="PF04389">
    <property type="entry name" value="Peptidase_M28"/>
    <property type="match status" value="1"/>
</dbReference>
<evidence type="ECO:0000256" key="13">
    <source>
        <dbReference type="ARBA" id="ARBA00022833"/>
    </source>
</evidence>
<evidence type="ECO:0000256" key="11">
    <source>
        <dbReference type="ARBA" id="ARBA00022801"/>
    </source>
</evidence>
<comment type="subcellular location">
    <subcellularLocation>
        <location evidence="1">Endoplasmic reticulum</location>
    </subcellularLocation>
    <subcellularLocation>
        <location evidence="3">Golgi apparatus</location>
    </subcellularLocation>
    <subcellularLocation>
        <location evidence="2">Lysosome</location>
    </subcellularLocation>
    <subcellularLocation>
        <location evidence="4">Secreted</location>
    </subcellularLocation>
</comment>
<reference evidence="23 24" key="1">
    <citation type="submission" date="2019-03" db="EMBL/GenBank/DDBJ databases">
        <title>Dyadobacter AR-3-6 sp. nov., isolated from arctic soil.</title>
        <authorList>
            <person name="Chaudhary D.K."/>
        </authorList>
    </citation>
    <scope>NUCLEOTIDE SEQUENCE [LARGE SCALE GENOMIC DNA]</scope>
    <source>
        <strain evidence="23 24">AR-3-6</strain>
    </source>
</reference>
<evidence type="ECO:0000259" key="22">
    <source>
        <dbReference type="Pfam" id="PF04389"/>
    </source>
</evidence>
<dbReference type="GO" id="GO:0046872">
    <property type="term" value="F:metal ion binding"/>
    <property type="evidence" value="ECO:0007669"/>
    <property type="project" value="UniProtKB-KW"/>
</dbReference>
<keyword evidence="10 21" id="KW-0732">Signal</keyword>
<dbReference type="Gene3D" id="3.40.630.10">
    <property type="entry name" value="Zn peptidases"/>
    <property type="match status" value="1"/>
</dbReference>
<keyword evidence="8" id="KW-0645">Protease</keyword>
<dbReference type="EMBL" id="SMFL01000004">
    <property type="protein sequence ID" value="TDE15495.1"/>
    <property type="molecule type" value="Genomic_DNA"/>
</dbReference>
<evidence type="ECO:0000256" key="7">
    <source>
        <dbReference type="ARBA" id="ARBA00022645"/>
    </source>
</evidence>
<keyword evidence="13" id="KW-0862">Zinc</keyword>
<dbReference type="InterPro" id="IPR039866">
    <property type="entry name" value="CPQ"/>
</dbReference>